<accession>A0A6C0ALY2</accession>
<dbReference type="EMBL" id="MN740720">
    <property type="protein sequence ID" value="QHS80798.1"/>
    <property type="molecule type" value="Genomic_DNA"/>
</dbReference>
<evidence type="ECO:0000259" key="1">
    <source>
        <dbReference type="Pfam" id="PF24308"/>
    </source>
</evidence>
<name>A0A6C0ALY2_9ZZZZ</name>
<protein>
    <recommendedName>
        <fullName evidence="1">DUF7487 domain-containing protein</fullName>
    </recommendedName>
</protein>
<sequence length="370" mass="44455">MGINKQKYYNYVNKFFEDNSCKLLTEFENFTNKNDNNLIFKCKCGNIQENINFKWYNRSVYKLCKQCVFQNHTRRTVEIDNIINYFKKYNCELLTPKKDYVNNITKNLSYKCKCGFIVENESYLLFYLSTYKCCCKCRENKIDHRYIAFEEVQNIFFKENVELLTIKNNYIGISNTKFTYKCKCGNIVNNISYHSFILSKYKRCKQCVRVLIKETCLKKYGYEIPMHNPIILDNCIKKQYNLKNFTFKSGSTIQVQGYEDLALKILVENYNEQEIVINRKNIPCFNYVFKNKHKKYLPDIYIPSENKIIEVKSSRTFDIMKIQNIIKALSVRKAGYDFEFWIFYKVSKNEISTYKYNESNKQCFLKLIKM</sequence>
<dbReference type="InterPro" id="IPR055910">
    <property type="entry name" value="DUF7487"/>
</dbReference>
<reference evidence="2" key="1">
    <citation type="journal article" date="2020" name="Nature">
        <title>Giant virus diversity and host interactions through global metagenomics.</title>
        <authorList>
            <person name="Schulz F."/>
            <person name="Roux S."/>
            <person name="Paez-Espino D."/>
            <person name="Jungbluth S."/>
            <person name="Walsh D.A."/>
            <person name="Denef V.J."/>
            <person name="McMahon K.D."/>
            <person name="Konstantinidis K.T."/>
            <person name="Eloe-Fadrosh E.A."/>
            <person name="Kyrpides N.C."/>
            <person name="Woyke T."/>
        </authorList>
    </citation>
    <scope>NUCLEOTIDE SEQUENCE</scope>
    <source>
        <strain evidence="2">GVMAG-S-1091796-13</strain>
    </source>
</reference>
<dbReference type="AlphaFoldDB" id="A0A6C0ALY2"/>
<organism evidence="2">
    <name type="scientific">viral metagenome</name>
    <dbReference type="NCBI Taxonomy" id="1070528"/>
    <lineage>
        <taxon>unclassified sequences</taxon>
        <taxon>metagenomes</taxon>
        <taxon>organismal metagenomes</taxon>
    </lineage>
</organism>
<feature type="domain" description="DUF7487" evidence="1">
    <location>
        <begin position="208"/>
        <end position="336"/>
    </location>
</feature>
<proteinExistence type="predicted"/>
<evidence type="ECO:0000313" key="2">
    <source>
        <dbReference type="EMBL" id="QHS80798.1"/>
    </source>
</evidence>
<dbReference type="Pfam" id="PF24308">
    <property type="entry name" value="DUF7487"/>
    <property type="match status" value="1"/>
</dbReference>